<gene>
    <name evidence="1" type="ORF">SAMN04488094_1411</name>
</gene>
<evidence type="ECO:0008006" key="3">
    <source>
        <dbReference type="Google" id="ProtNLM"/>
    </source>
</evidence>
<dbReference type="EMBL" id="FOLG01000041">
    <property type="protein sequence ID" value="SFD35103.1"/>
    <property type="molecule type" value="Genomic_DNA"/>
</dbReference>
<dbReference type="OrthoDB" id="7824597at2"/>
<dbReference type="InterPro" id="IPR010626">
    <property type="entry name" value="DUF1217"/>
</dbReference>
<protein>
    <recommendedName>
        <fullName evidence="3">Flagellar protein</fullName>
    </recommendedName>
</protein>
<dbReference type="InterPro" id="IPR023157">
    <property type="entry name" value="AGR-C-984p-like_sf"/>
</dbReference>
<name>A0A1I1RU98_9RHOB</name>
<keyword evidence="2" id="KW-1185">Reference proteome</keyword>
<dbReference type="Pfam" id="PF06748">
    <property type="entry name" value="DUF1217"/>
    <property type="match status" value="1"/>
</dbReference>
<proteinExistence type="predicted"/>
<dbReference type="STRING" id="441112.SAMN04488094_1411"/>
<evidence type="ECO:0000313" key="1">
    <source>
        <dbReference type="EMBL" id="SFD35103.1"/>
    </source>
</evidence>
<evidence type="ECO:0000313" key="2">
    <source>
        <dbReference type="Proteomes" id="UP000198728"/>
    </source>
</evidence>
<dbReference type="SUPFAM" id="SSF158837">
    <property type="entry name" value="AGR C 984p-like"/>
    <property type="match status" value="1"/>
</dbReference>
<dbReference type="Proteomes" id="UP000198728">
    <property type="component" value="Unassembled WGS sequence"/>
</dbReference>
<accession>A0A1I1RU98</accession>
<organism evidence="1 2">
    <name type="scientific">Tropicimonas isoalkanivorans</name>
    <dbReference type="NCBI Taxonomy" id="441112"/>
    <lineage>
        <taxon>Bacteria</taxon>
        <taxon>Pseudomonadati</taxon>
        <taxon>Pseudomonadota</taxon>
        <taxon>Alphaproteobacteria</taxon>
        <taxon>Rhodobacterales</taxon>
        <taxon>Roseobacteraceae</taxon>
        <taxon>Tropicimonas</taxon>
    </lineage>
</organism>
<sequence>MSFQPILPLSGYSGWAFLNRTLESQKENFAASRQVQSDVDYFRENISNVRSATDLVGDYRLLKVALGAFGLDDDIGNKFFVQKVLSEGTSSGESFSNKLADKRYFAFSQAFGLGDGEVTRTALPGFSDSCISAYQERQFEMAVGEQNENFRLALDTRRELAEIASGDLSENGMWYSVMGSPPLRTVFETAFNLPSSFSSLNIDDQLEVFRDKASREFGEDSIRQFSEPEQREKLIRTFLLRKDLNESLGAMTSNNIALMIISSANNYR</sequence>
<reference evidence="1 2" key="1">
    <citation type="submission" date="2016-10" db="EMBL/GenBank/DDBJ databases">
        <authorList>
            <person name="de Groot N.N."/>
        </authorList>
    </citation>
    <scope>NUCLEOTIDE SEQUENCE [LARGE SCALE GENOMIC DNA]</scope>
    <source>
        <strain evidence="1 2">DSM 19548</strain>
    </source>
</reference>
<dbReference type="Gene3D" id="1.10.3700.10">
    <property type="entry name" value="AGR C 984p-like"/>
    <property type="match status" value="1"/>
</dbReference>
<dbReference type="RefSeq" id="WP_093363105.1">
    <property type="nucleotide sequence ID" value="NZ_FOLG01000041.1"/>
</dbReference>
<dbReference type="AlphaFoldDB" id="A0A1I1RU98"/>